<dbReference type="PANTHER" id="PTHR30290:SF10">
    <property type="entry name" value="PERIPLASMIC OLIGOPEPTIDE-BINDING PROTEIN-RELATED"/>
    <property type="match status" value="1"/>
</dbReference>
<dbReference type="PIRSF" id="PIRSF002741">
    <property type="entry name" value="MppA"/>
    <property type="match status" value="1"/>
</dbReference>
<comment type="caution">
    <text evidence="7">The sequence shown here is derived from an EMBL/GenBank/DDBJ whole genome shotgun (WGS) entry which is preliminary data.</text>
</comment>
<feature type="region of interest" description="Disordered" evidence="5">
    <location>
        <begin position="1"/>
        <end position="25"/>
    </location>
</feature>
<organism evidence="7 8">
    <name type="scientific">Prauserella rugosa</name>
    <dbReference type="NCBI Taxonomy" id="43354"/>
    <lineage>
        <taxon>Bacteria</taxon>
        <taxon>Bacillati</taxon>
        <taxon>Actinomycetota</taxon>
        <taxon>Actinomycetes</taxon>
        <taxon>Pseudonocardiales</taxon>
        <taxon>Pseudonocardiaceae</taxon>
        <taxon>Prauserella</taxon>
    </lineage>
</organism>
<dbReference type="EMBL" id="VLJV01000001">
    <property type="protein sequence ID" value="TWH19429.1"/>
    <property type="molecule type" value="Genomic_DNA"/>
</dbReference>
<sequence length="527" mass="56871">MTRFTTVPSPRGAQPGRARQEPRRALSRRGFLAAVSGTAAAAVLPACAAGTGGTERLRVAFATAGGQESLDPHAAPLFVDQARAKALFDTVAAYDDDMSVVPRLAESWEPDASGRRWRIRLREARFHDGSRVSAEDVLYSYRRIADPATGASAQAHFADVDFAASRVRSATELELVLTAPNFEFPSAWGAPGTEIVPSGTTDFRDPVGSGPFRLRSFEPGSPAVFARFDGHWAGKARPREVEFVPINDESARVSALLSGQVHYAHDIGANAARRLEGDPRARVLSAPHSTMQAVALKVDRPPFDDPRVLRAVLLGVDRQALVEVALSGKGQVGNDLFGKGLRHYAGDVPQRMRDVEAARELLTRAGAENVEFELLTSDTDPYFERAATVLSQQLADIGVTATPRTRPSETYFSEIEDRGVAAHTRTAALPVAGFLGQRLTSGAESGNYTHFRSERFDTLYSRAVATSDESERARLLADAQRIAHAESGLLVWGFSDWNVAITPEVGGLRAATPNSLEWARFDGAVLG</sequence>
<dbReference type="Gene3D" id="3.10.105.10">
    <property type="entry name" value="Dipeptide-binding Protein, Domain 3"/>
    <property type="match status" value="1"/>
</dbReference>
<dbReference type="GO" id="GO:1904680">
    <property type="term" value="F:peptide transmembrane transporter activity"/>
    <property type="evidence" value="ECO:0007669"/>
    <property type="project" value="TreeGrafter"/>
</dbReference>
<evidence type="ECO:0000256" key="3">
    <source>
        <dbReference type="ARBA" id="ARBA00022448"/>
    </source>
</evidence>
<evidence type="ECO:0000256" key="2">
    <source>
        <dbReference type="ARBA" id="ARBA00005695"/>
    </source>
</evidence>
<dbReference type="InterPro" id="IPR030678">
    <property type="entry name" value="Peptide/Ni-bd"/>
</dbReference>
<comment type="subcellular location">
    <subcellularLocation>
        <location evidence="1">Cell envelope</location>
    </subcellularLocation>
</comment>
<dbReference type="InterPro" id="IPR006311">
    <property type="entry name" value="TAT_signal"/>
</dbReference>
<evidence type="ECO:0000313" key="7">
    <source>
        <dbReference type="EMBL" id="TWH19429.1"/>
    </source>
</evidence>
<dbReference type="AlphaFoldDB" id="A0A660CD58"/>
<comment type="similarity">
    <text evidence="2">Belongs to the bacterial solute-binding protein 5 family.</text>
</comment>
<protein>
    <submittedName>
        <fullName evidence="7">Peptide/nickel transport system substrate-binding protein</fullName>
    </submittedName>
</protein>
<dbReference type="GO" id="GO:0042597">
    <property type="term" value="C:periplasmic space"/>
    <property type="evidence" value="ECO:0007669"/>
    <property type="project" value="UniProtKB-ARBA"/>
</dbReference>
<dbReference type="GO" id="GO:0043190">
    <property type="term" value="C:ATP-binding cassette (ABC) transporter complex"/>
    <property type="evidence" value="ECO:0007669"/>
    <property type="project" value="InterPro"/>
</dbReference>
<dbReference type="Gene3D" id="3.40.190.10">
    <property type="entry name" value="Periplasmic binding protein-like II"/>
    <property type="match status" value="1"/>
</dbReference>
<feature type="domain" description="Solute-binding protein family 5" evidence="6">
    <location>
        <begin position="100"/>
        <end position="417"/>
    </location>
</feature>
<keyword evidence="4" id="KW-0732">Signal</keyword>
<dbReference type="Proteomes" id="UP000317303">
    <property type="component" value="Unassembled WGS sequence"/>
</dbReference>
<dbReference type="CDD" id="cd08503">
    <property type="entry name" value="PBP2_NikA_DppA_OppA_like_17"/>
    <property type="match status" value="1"/>
</dbReference>
<accession>A0A660CD58</accession>
<dbReference type="InterPro" id="IPR000914">
    <property type="entry name" value="SBP_5_dom"/>
</dbReference>
<gene>
    <name evidence="7" type="ORF">JD82_01253</name>
</gene>
<dbReference type="PANTHER" id="PTHR30290">
    <property type="entry name" value="PERIPLASMIC BINDING COMPONENT OF ABC TRANSPORTER"/>
    <property type="match status" value="1"/>
</dbReference>
<keyword evidence="8" id="KW-1185">Reference proteome</keyword>
<dbReference type="OrthoDB" id="9046151at2"/>
<evidence type="ECO:0000259" key="6">
    <source>
        <dbReference type="Pfam" id="PF00496"/>
    </source>
</evidence>
<reference evidence="7 8" key="1">
    <citation type="submission" date="2019-07" db="EMBL/GenBank/DDBJ databases">
        <title>R&amp;d 2014.</title>
        <authorList>
            <person name="Klenk H.-P."/>
        </authorList>
    </citation>
    <scope>NUCLEOTIDE SEQUENCE [LARGE SCALE GENOMIC DNA]</scope>
    <source>
        <strain evidence="7 8">DSM 43194</strain>
    </source>
</reference>
<dbReference type="SUPFAM" id="SSF53850">
    <property type="entry name" value="Periplasmic binding protein-like II"/>
    <property type="match status" value="1"/>
</dbReference>
<dbReference type="GO" id="GO:0030313">
    <property type="term" value="C:cell envelope"/>
    <property type="evidence" value="ECO:0007669"/>
    <property type="project" value="UniProtKB-SubCell"/>
</dbReference>
<evidence type="ECO:0000256" key="5">
    <source>
        <dbReference type="SAM" id="MobiDB-lite"/>
    </source>
</evidence>
<dbReference type="InterPro" id="IPR039424">
    <property type="entry name" value="SBP_5"/>
</dbReference>
<evidence type="ECO:0000313" key="8">
    <source>
        <dbReference type="Proteomes" id="UP000317303"/>
    </source>
</evidence>
<evidence type="ECO:0000256" key="1">
    <source>
        <dbReference type="ARBA" id="ARBA00004196"/>
    </source>
</evidence>
<keyword evidence="3" id="KW-0813">Transport</keyword>
<dbReference type="Pfam" id="PF00496">
    <property type="entry name" value="SBP_bac_5"/>
    <property type="match status" value="1"/>
</dbReference>
<evidence type="ECO:0000256" key="4">
    <source>
        <dbReference type="ARBA" id="ARBA00022729"/>
    </source>
</evidence>
<name>A0A660CD58_9PSEU</name>
<dbReference type="PROSITE" id="PS51318">
    <property type="entry name" value="TAT"/>
    <property type="match status" value="1"/>
</dbReference>
<dbReference type="GO" id="GO:0015833">
    <property type="term" value="P:peptide transport"/>
    <property type="evidence" value="ECO:0007669"/>
    <property type="project" value="TreeGrafter"/>
</dbReference>
<proteinExistence type="inferred from homology"/>